<reference evidence="2 3" key="1">
    <citation type="submission" date="2019-03" db="EMBL/GenBank/DDBJ databases">
        <title>Single cell metagenomics reveals metabolic interactions within the superorganism composed of flagellate Streblomastix strix and complex community of Bacteroidetes bacteria on its surface.</title>
        <authorList>
            <person name="Treitli S.C."/>
            <person name="Kolisko M."/>
            <person name="Husnik F."/>
            <person name="Keeling P."/>
            <person name="Hampl V."/>
        </authorList>
    </citation>
    <scope>NUCLEOTIDE SEQUENCE [LARGE SCALE GENOMIC DNA]</scope>
    <source>
        <strain evidence="2">ST1C</strain>
    </source>
</reference>
<evidence type="ECO:0000313" key="2">
    <source>
        <dbReference type="EMBL" id="KAA6387383.1"/>
    </source>
</evidence>
<keyword evidence="1" id="KW-0472">Membrane</keyword>
<evidence type="ECO:0000313" key="3">
    <source>
        <dbReference type="Proteomes" id="UP000324800"/>
    </source>
</evidence>
<accession>A0A5J4VYF2</accession>
<name>A0A5J4VYF2_9EUKA</name>
<gene>
    <name evidence="2" type="ORF">EZS28_017090</name>
</gene>
<feature type="transmembrane region" description="Helical" evidence="1">
    <location>
        <begin position="708"/>
        <end position="729"/>
    </location>
</feature>
<dbReference type="AlphaFoldDB" id="A0A5J4VYF2"/>
<organism evidence="2 3">
    <name type="scientific">Streblomastix strix</name>
    <dbReference type="NCBI Taxonomy" id="222440"/>
    <lineage>
        <taxon>Eukaryota</taxon>
        <taxon>Metamonada</taxon>
        <taxon>Preaxostyla</taxon>
        <taxon>Oxymonadida</taxon>
        <taxon>Streblomastigidae</taxon>
        <taxon>Streblomastix</taxon>
    </lineage>
</organism>
<dbReference type="EMBL" id="SNRW01004397">
    <property type="protein sequence ID" value="KAA6387383.1"/>
    <property type="molecule type" value="Genomic_DNA"/>
</dbReference>
<keyword evidence="1" id="KW-0812">Transmembrane</keyword>
<comment type="caution">
    <text evidence="2">The sequence shown here is derived from an EMBL/GenBank/DDBJ whole genome shotgun (WGS) entry which is preliminary data.</text>
</comment>
<keyword evidence="1" id="KW-1133">Transmembrane helix</keyword>
<proteinExistence type="predicted"/>
<protein>
    <submittedName>
        <fullName evidence="2">Uncharacterized protein</fullName>
    </submittedName>
</protein>
<evidence type="ECO:0000256" key="1">
    <source>
        <dbReference type="SAM" id="Phobius"/>
    </source>
</evidence>
<dbReference type="Proteomes" id="UP000324800">
    <property type="component" value="Unassembled WGS sequence"/>
</dbReference>
<sequence length="730" mass="78093">MLAPIVRSTVYNFNNYQLSGTTVIFDQRTGAQHQVDTDDGVLPWGNSSTDSKLQIFPSGYTSLSSLAIYGAISNYPASTCAAPFSYYNSSFFELDAATVLAYYSQNIAPSDLQLYNCLPKTLRILTDAQPGGTTSSISQGCSAGIPFYQRLVGIKSKTCYGTDGQYTDSCKTSCSTVYGQKLRMTGYSYTNGLTETQLQKLMARFGPVLTYNDNAKRYQVYYGWNSDIGQLTFQYTYRVGAGSLTTASHSGPGSLPKLTQVIFYTEPPADCTSNYSVPQFGCKCTSTYNPTGCICPKTPEELLNIPKTECSCITNDQRGSCKTCTGATGDASDCICPTTPSGLLNIPKSKCPCIANDQRGSCKTCTGAAGEASDCICPTTPDGLQNVPKSKCPCISGDLRSDCQPEKCTSSTKPPQGCICSGSYTPTGCICPTAGTDTQGLSTNTCPCIKNDVRSQCQPTACTSSSVPQQGCICSQTASPSGCTCPDNPQDLIGVPIARCPCKDENVDPRGLCQTCTGAAGQASDCICPTTPDGLQNVPKSKCPCISGDLRSDCQPEKCTSSTKPPQGCICSGSYTPTGCICPQTATELIGVDKYYCPCISGDKRQNCQPTQCTSEEQDFPPPQGCFCSSRGSPTGCTCPTDPELMWQNTTLDQCDCILGDYRDVCNCVYPTMETPKEFCPCFDKKKKYYQWKEDPRTQPGGVCEIAMSLRALMSVVATVLILPVFALLC</sequence>
<dbReference type="OrthoDB" id="4405280at2759"/>